<dbReference type="KEGG" id="bbp:BBPR_0923"/>
<dbReference type="EMBL" id="CP001840">
    <property type="protein sequence ID" value="ADP36000.1"/>
    <property type="molecule type" value="Genomic_DNA"/>
</dbReference>
<dbReference type="Proteomes" id="UP000002312">
    <property type="component" value="Chromosome"/>
</dbReference>
<reference evidence="3 4" key="1">
    <citation type="journal article" date="2010" name="Proc. Natl. Acad. Sci. U.S.A.">
        <title>Genome analysis of Bifidobacterium bifidum PRL2010 reveals metabolic pathways for host-derived glycan foraging.</title>
        <authorList>
            <person name="Turroni F."/>
            <person name="Bottacini F."/>
            <person name="Foroni E."/>
            <person name="Mulder I."/>
            <person name="Kim J.H."/>
            <person name="Zomer A."/>
            <person name="Sanchez B."/>
            <person name="Bidossi A."/>
            <person name="Ferrarini A."/>
            <person name="Giubellini V."/>
            <person name="Delledonne M."/>
            <person name="Henrissat B."/>
            <person name="Coutinho P."/>
            <person name="Oggioni M."/>
            <person name="Fitzgerald G.F."/>
            <person name="Mills D."/>
            <person name="Margolles A."/>
            <person name="Kelly D."/>
            <person name="van Sinderen D."/>
            <person name="Ventura M."/>
        </authorList>
    </citation>
    <scope>NUCLEOTIDE SEQUENCE [LARGE SCALE GENOMIC DNA]</scope>
    <source>
        <strain evidence="3 4">PRL2010</strain>
    </source>
</reference>
<dbReference type="OrthoDB" id="2183194at2"/>
<evidence type="ECO:0000313" key="3">
    <source>
        <dbReference type="EMBL" id="ADP36000.1"/>
    </source>
</evidence>
<proteinExistence type="predicted"/>
<dbReference type="PANTHER" id="PTHR37813">
    <property type="entry name" value="FELS-2 PROPHAGE PROTEIN"/>
    <property type="match status" value="1"/>
</dbReference>
<sequence>MAGGLNRNITVRLLADTSKFTAGMAKVSAEAEKTSTTMEASGGKTKLLTAGIAAAGIAATALGVAAVRMAADFDAGMSTVQANTGASADEMSLLRQAAIDAGADTVYSATDAADAINELGKAGMSTSDILSGGLNGALDLAASDGMEVAEAAELMSSAMAQFNLTGADATRIADALAAGAGKAQGSARDLGYALQQSGMVANSFGIGMEETVGTLTSFANAGMTGSDAGTSLKSMLIALANPTKKAQNLMDELGISAYDAQGNFIGLKALAGQLQTQMSGLTQAQRNQALATIFGSDAIRAANVLYNEGADGIADWTKKVSDSGYAAQQAAAKNDNLRGDLENLSGSFESMMIKLGEGGQGPLRKLVQTIDMLVDGFGQLPAPVQQTIVLSTALAGGIVALHRAMAPLNSSSSQLSKNLGMVLDPGQRLISMSSQLYTGATQIGAAFSTQSRQLEVFGSTVSRTSGVMTGLKTMGSGVIDLLGGPWGIAITAAGLALFDFAQDQQAAAQRVDELTQALQSGQTAAEYFGKALSDSSSSRYTDDFLSRWASGYDDIAEAIDRMGISHQTYIKAIQGDKDAIEQVHAQADEYAASLNLIDQWWNNPSSAAYEALAEQQNVFKQATKDAAEAEKAATEASMGRTAALITGNDALAGTADASAKAADSDTILQESFGATKDAVNETGAALGEVIDALNTYYGFALDASNASIALESSFDKASEAVGKNGRTLDINTEKGRDNTSALNDVAEAAQKAMLAHAKNGEGLEQITPIVQRARDQYIQLAQQMGMSKEEAEASADAYGLNTDKLRDLIVQSSIASGQTGDLQAAFDRLGLSTSDVKLKVDNMVGSMRLIPAEKTTTVRVNDLASNAIHTIREGIELLQSKTVTIRTNVITNETTIRSTKGSMIGRPTSYTGGYYAGNGFAMRGYYGGGIVEGLLPGTPPLSAQADNITLANARLRSGEFVSNDKSVRYYGVDTYAAMNRRQLPREMFTGGAEQPGPSVADISQGVMDALERTSVTLVFDDRTVAARLAPAMDRELGRRKGMGL</sequence>
<dbReference type="RefSeq" id="WP_013389880.1">
    <property type="nucleotide sequence ID" value="NC_014638.1"/>
</dbReference>
<dbReference type="eggNOG" id="COG5283">
    <property type="taxonomic scope" value="Bacteria"/>
</dbReference>
<dbReference type="PANTHER" id="PTHR37813:SF1">
    <property type="entry name" value="FELS-2 PROPHAGE PROTEIN"/>
    <property type="match status" value="1"/>
</dbReference>
<feature type="domain" description="Phage tail tape measure protein" evidence="2">
    <location>
        <begin position="95"/>
        <end position="295"/>
    </location>
</feature>
<dbReference type="AlphaFoldDB" id="A0A0H3ECK2"/>
<evidence type="ECO:0000256" key="1">
    <source>
        <dbReference type="ARBA" id="ARBA00022612"/>
    </source>
</evidence>
<keyword evidence="1" id="KW-1188">Viral release from host cell</keyword>
<dbReference type="PATRIC" id="fig|702459.3.peg.952"/>
<dbReference type="NCBIfam" id="TIGR01760">
    <property type="entry name" value="tape_meas_TP901"/>
    <property type="match status" value="1"/>
</dbReference>
<dbReference type="HOGENOM" id="CLU_291996_0_0_11"/>
<accession>A0A0H3ECK2</accession>
<organism evidence="3 4">
    <name type="scientific">Bifidobacterium bifidum (strain PRL2010)</name>
    <dbReference type="NCBI Taxonomy" id="702459"/>
    <lineage>
        <taxon>Bacteria</taxon>
        <taxon>Bacillati</taxon>
        <taxon>Actinomycetota</taxon>
        <taxon>Actinomycetes</taxon>
        <taxon>Bifidobacteriales</taxon>
        <taxon>Bifidobacteriaceae</taxon>
        <taxon>Bifidobacterium</taxon>
    </lineage>
</organism>
<evidence type="ECO:0000313" key="4">
    <source>
        <dbReference type="Proteomes" id="UP000002312"/>
    </source>
</evidence>
<evidence type="ECO:0000259" key="2">
    <source>
        <dbReference type="Pfam" id="PF10145"/>
    </source>
</evidence>
<name>A0A0H3ECK2_BIFBP</name>
<dbReference type="Pfam" id="PF10145">
    <property type="entry name" value="PhageMin_Tail"/>
    <property type="match status" value="1"/>
</dbReference>
<protein>
    <submittedName>
        <fullName evidence="3">TP901 family phage tail tape measure protein</fullName>
    </submittedName>
</protein>
<dbReference type="InterPro" id="IPR010090">
    <property type="entry name" value="Phage_tape_meas"/>
</dbReference>
<gene>
    <name evidence="3" type="ordered locus">BBPR_0923</name>
</gene>